<evidence type="ECO:0000313" key="1">
    <source>
        <dbReference type="EnsemblMetazoa" id="Aqu2.1.44340_001"/>
    </source>
</evidence>
<dbReference type="EnsemblMetazoa" id="Aqu2.1.44340_001">
    <property type="protein sequence ID" value="Aqu2.1.44340_001"/>
    <property type="gene ID" value="Aqu2.1.44340"/>
</dbReference>
<proteinExistence type="predicted"/>
<name>A0A1X7VWU9_AMPQE</name>
<sequence length="86" mass="10006">MLWGVGLRRFTHISVLQHTNSFPLLSYSILLQTNKWSSQLNRRIRTHWLRVSQQHGKLMSITTKTQYCHISSAESVLEQKNSSLVP</sequence>
<organism evidence="1">
    <name type="scientific">Amphimedon queenslandica</name>
    <name type="common">Sponge</name>
    <dbReference type="NCBI Taxonomy" id="400682"/>
    <lineage>
        <taxon>Eukaryota</taxon>
        <taxon>Metazoa</taxon>
        <taxon>Porifera</taxon>
        <taxon>Demospongiae</taxon>
        <taxon>Heteroscleromorpha</taxon>
        <taxon>Haplosclerida</taxon>
        <taxon>Niphatidae</taxon>
        <taxon>Amphimedon</taxon>
    </lineage>
</organism>
<reference evidence="1" key="1">
    <citation type="submission" date="2017-05" db="UniProtKB">
        <authorList>
            <consortium name="EnsemblMetazoa"/>
        </authorList>
    </citation>
    <scope>IDENTIFICATION</scope>
</reference>
<dbReference type="AlphaFoldDB" id="A0A1X7VWU9"/>
<dbReference type="InParanoid" id="A0A1X7VWU9"/>
<accession>A0A1X7VWU9</accession>
<protein>
    <submittedName>
        <fullName evidence="1">Uncharacterized protein</fullName>
    </submittedName>
</protein>